<dbReference type="Pfam" id="PF09485">
    <property type="entry name" value="CRISPR_Cse2"/>
    <property type="match status" value="1"/>
</dbReference>
<organism evidence="1 2">
    <name type="scientific">Bowdeniella nasicola</name>
    <dbReference type="NCBI Taxonomy" id="208480"/>
    <lineage>
        <taxon>Bacteria</taxon>
        <taxon>Bacillati</taxon>
        <taxon>Actinomycetota</taxon>
        <taxon>Actinomycetes</taxon>
        <taxon>Actinomycetales</taxon>
        <taxon>Actinomycetaceae</taxon>
        <taxon>Bowdeniella</taxon>
    </lineage>
</organism>
<dbReference type="InterPro" id="IPR038287">
    <property type="entry name" value="Cse2_sf"/>
</dbReference>
<dbReference type="InterPro" id="IPR013382">
    <property type="entry name" value="CRISPR-assoc_prot_Cse2"/>
</dbReference>
<dbReference type="RefSeq" id="WP_073717617.1">
    <property type="nucleotide sequence ID" value="NZ_MQVR01000124.1"/>
</dbReference>
<proteinExistence type="predicted"/>
<comment type="caution">
    <text evidence="1">The sequence shown here is derived from an EMBL/GenBank/DDBJ whole genome shotgun (WGS) entry which is preliminary data.</text>
</comment>
<reference evidence="2" key="1">
    <citation type="submission" date="2016-12" db="EMBL/GenBank/DDBJ databases">
        <authorList>
            <person name="Meng X."/>
        </authorList>
    </citation>
    <scope>NUCLEOTIDE SEQUENCE [LARGE SCALE GENOMIC DNA]</scope>
    <source>
        <strain evidence="2">DSM 19116</strain>
    </source>
</reference>
<accession>A0A1Q5PZL4</accession>
<evidence type="ECO:0000313" key="2">
    <source>
        <dbReference type="Proteomes" id="UP000185628"/>
    </source>
</evidence>
<dbReference type="Gene3D" id="1.10.520.40">
    <property type="entry name" value="CRISPR-associated protein Cse2"/>
    <property type="match status" value="1"/>
</dbReference>
<dbReference type="CDD" id="cd09731">
    <property type="entry name" value="Cse2_I-E"/>
    <property type="match status" value="1"/>
</dbReference>
<dbReference type="AlphaFoldDB" id="A0A1Q5PZL4"/>
<sequence>MNDNDESAQRLDVSVGSYISKLQSAFLGDSPDARATLAQLRQAVDEEPGQNPRAWERVMEVLPENYIGHGDDPNDGEWATHLALTFYAVHQQGNAKPMHVQKVSLGSAAGTLMRGRQPSTKSRYDAVLLASTLRQQRYHLRSLIGLFKADAIGLDYGRFANDLFLLQKDKYRSRIIRSWGRDFHRAFSRTRHDEAELEASSVNS</sequence>
<gene>
    <name evidence="1" type="ORF">BSZ39_12360</name>
</gene>
<dbReference type="OrthoDB" id="4808431at2"/>
<evidence type="ECO:0000313" key="1">
    <source>
        <dbReference type="EMBL" id="OKL52916.1"/>
    </source>
</evidence>
<keyword evidence="2" id="KW-1185">Reference proteome</keyword>
<dbReference type="Proteomes" id="UP000185628">
    <property type="component" value="Unassembled WGS sequence"/>
</dbReference>
<name>A0A1Q5PZL4_9ACTO</name>
<dbReference type="NCBIfam" id="TIGR02548">
    <property type="entry name" value="casB_cse2"/>
    <property type="match status" value="1"/>
</dbReference>
<protein>
    <submittedName>
        <fullName evidence="1">Type I-E CRISPR-associated protein Cse2/CasB</fullName>
    </submittedName>
</protein>
<dbReference type="EMBL" id="MQVR01000124">
    <property type="protein sequence ID" value="OKL52916.1"/>
    <property type="molecule type" value="Genomic_DNA"/>
</dbReference>